<evidence type="ECO:0000313" key="3">
    <source>
        <dbReference type="Proteomes" id="UP000008744"/>
    </source>
</evidence>
<dbReference type="eggNOG" id="ENOG502TB0G">
    <property type="taxonomic scope" value="Eukaryota"/>
</dbReference>
<dbReference type="HOGENOM" id="CLU_457316_0_0_1"/>
<evidence type="ECO:0000313" key="2">
    <source>
        <dbReference type="EMBL" id="EDW27648.1"/>
    </source>
</evidence>
<accession>B4GY21</accession>
<keyword evidence="3" id="KW-1185">Reference proteome</keyword>
<dbReference type="OrthoDB" id="438440at2759"/>
<gene>
    <name evidence="2" type="primary">Dper\GL20160</name>
    <name evidence="2" type="ORF">Dper_GL20160</name>
</gene>
<dbReference type="EMBL" id="CH479196">
    <property type="protein sequence ID" value="EDW27648.1"/>
    <property type="molecule type" value="Genomic_DNA"/>
</dbReference>
<name>B4GY21_DROPE</name>
<feature type="compositionally biased region" description="Polar residues" evidence="1">
    <location>
        <begin position="21"/>
        <end position="44"/>
    </location>
</feature>
<sequence length="568" mass="61117">MAPPPARPLADLIGSDRIRVVTTSGPRKPLRQTSNAFSTTSNEGQDTDQEPPKLSGHDNETEVKPDQGQTISHQSQMQTQTQTLHCKRPSQSSYTNLSNCLLLTPTAQHKLCLETSFTNGSAKEQLQAQQQRIISAVGGGSKASSIAGSIFGRSQMSNNTTTPYDISSALDDSITTVAMRQSPSLMSETATVIVNAENERAVPRLKAVAFDMALTPPPSLPLLGRQHSERKPRTLPLAQVPALRRASDAGVDLLHDDWYGLAPLASPETLSEISSVSSRTSVPISLANSIERYLQHMGVSAVSAPKVPLEDIFESQMHTPKVMRRAPKFTENLAGCAEDTRNLDQYKRMGRVFVTFPRIFPDQQPHSLDSSDDSFESASAHSLQRLQLLHRDCKCGAAPSRRSAGRRSGQYQHQQQQLNGVLHLDEILMRPGVLESHFPVIGGSGGCIETPAIVAPASPSPLSNGKRPDVVGGRVRKRLSSEEFVFTRSEDLPTLVQIGDRSNHSSPSGRKRKGCVYPAGTSIRIDALGAAASSSPTSISKFSRTRVAIGAGAGGVAKKAATNNESNV</sequence>
<feature type="compositionally biased region" description="Basic and acidic residues" evidence="1">
    <location>
        <begin position="55"/>
        <end position="65"/>
    </location>
</feature>
<dbReference type="PhylomeDB" id="B4GY21"/>
<protein>
    <submittedName>
        <fullName evidence="2">GL20160</fullName>
    </submittedName>
</protein>
<feature type="region of interest" description="Disordered" evidence="1">
    <location>
        <begin position="1"/>
        <end position="90"/>
    </location>
</feature>
<proteinExistence type="predicted"/>
<dbReference type="AlphaFoldDB" id="B4GY21"/>
<evidence type="ECO:0000256" key="1">
    <source>
        <dbReference type="SAM" id="MobiDB-lite"/>
    </source>
</evidence>
<feature type="compositionally biased region" description="Low complexity" evidence="1">
    <location>
        <begin position="69"/>
        <end position="83"/>
    </location>
</feature>
<dbReference type="OMA" id="ISHQSQM"/>
<dbReference type="Proteomes" id="UP000008744">
    <property type="component" value="Unassembled WGS sequence"/>
</dbReference>
<feature type="region of interest" description="Disordered" evidence="1">
    <location>
        <begin position="397"/>
        <end position="416"/>
    </location>
</feature>
<reference evidence="2 3" key="1">
    <citation type="journal article" date="2007" name="Nature">
        <title>Evolution of genes and genomes on the Drosophila phylogeny.</title>
        <authorList>
            <consortium name="Drosophila 12 Genomes Consortium"/>
            <person name="Clark A.G."/>
            <person name="Eisen M.B."/>
            <person name="Smith D.R."/>
            <person name="Bergman C.M."/>
            <person name="Oliver B."/>
            <person name="Markow T.A."/>
            <person name="Kaufman T.C."/>
            <person name="Kellis M."/>
            <person name="Gelbart W."/>
            <person name="Iyer V.N."/>
            <person name="Pollard D.A."/>
            <person name="Sackton T.B."/>
            <person name="Larracuente A.M."/>
            <person name="Singh N.D."/>
            <person name="Abad J.P."/>
            <person name="Abt D.N."/>
            <person name="Adryan B."/>
            <person name="Aguade M."/>
            <person name="Akashi H."/>
            <person name="Anderson W.W."/>
            <person name="Aquadro C.F."/>
            <person name="Ardell D.H."/>
            <person name="Arguello R."/>
            <person name="Artieri C.G."/>
            <person name="Barbash D.A."/>
            <person name="Barker D."/>
            <person name="Barsanti P."/>
            <person name="Batterham P."/>
            <person name="Batzoglou S."/>
            <person name="Begun D."/>
            <person name="Bhutkar A."/>
            <person name="Blanco E."/>
            <person name="Bosak S.A."/>
            <person name="Bradley R.K."/>
            <person name="Brand A.D."/>
            <person name="Brent M.R."/>
            <person name="Brooks A.N."/>
            <person name="Brown R.H."/>
            <person name="Butlin R.K."/>
            <person name="Caggese C."/>
            <person name="Calvi B.R."/>
            <person name="Bernardo de Carvalho A."/>
            <person name="Caspi A."/>
            <person name="Castrezana S."/>
            <person name="Celniker S.E."/>
            <person name="Chang J.L."/>
            <person name="Chapple C."/>
            <person name="Chatterji S."/>
            <person name="Chinwalla A."/>
            <person name="Civetta A."/>
            <person name="Clifton S.W."/>
            <person name="Comeron J.M."/>
            <person name="Costello J.C."/>
            <person name="Coyne J.A."/>
            <person name="Daub J."/>
            <person name="David R.G."/>
            <person name="Delcher A.L."/>
            <person name="Delehaunty K."/>
            <person name="Do C.B."/>
            <person name="Ebling H."/>
            <person name="Edwards K."/>
            <person name="Eickbush T."/>
            <person name="Evans J.D."/>
            <person name="Filipski A."/>
            <person name="Findeiss S."/>
            <person name="Freyhult E."/>
            <person name="Fulton L."/>
            <person name="Fulton R."/>
            <person name="Garcia A.C."/>
            <person name="Gardiner A."/>
            <person name="Garfield D.A."/>
            <person name="Garvin B.E."/>
            <person name="Gibson G."/>
            <person name="Gilbert D."/>
            <person name="Gnerre S."/>
            <person name="Godfrey J."/>
            <person name="Good R."/>
            <person name="Gotea V."/>
            <person name="Gravely B."/>
            <person name="Greenberg A.J."/>
            <person name="Griffiths-Jones S."/>
            <person name="Gross S."/>
            <person name="Guigo R."/>
            <person name="Gustafson E.A."/>
            <person name="Haerty W."/>
            <person name="Hahn M.W."/>
            <person name="Halligan D.L."/>
            <person name="Halpern A.L."/>
            <person name="Halter G.M."/>
            <person name="Han M.V."/>
            <person name="Heger A."/>
            <person name="Hillier L."/>
            <person name="Hinrichs A.S."/>
            <person name="Holmes I."/>
            <person name="Hoskins R.A."/>
            <person name="Hubisz M.J."/>
            <person name="Hultmark D."/>
            <person name="Huntley M.A."/>
            <person name="Jaffe D.B."/>
            <person name="Jagadeeshan S."/>
            <person name="Jeck W.R."/>
            <person name="Johnson J."/>
            <person name="Jones C.D."/>
            <person name="Jordan W.C."/>
            <person name="Karpen G.H."/>
            <person name="Kataoka E."/>
            <person name="Keightley P.D."/>
            <person name="Kheradpour P."/>
            <person name="Kirkness E.F."/>
            <person name="Koerich L.B."/>
            <person name="Kristiansen K."/>
            <person name="Kudrna D."/>
            <person name="Kulathinal R.J."/>
            <person name="Kumar S."/>
            <person name="Kwok R."/>
            <person name="Lander E."/>
            <person name="Langley C.H."/>
            <person name="Lapoint R."/>
            <person name="Lazzaro B.P."/>
            <person name="Lee S.J."/>
            <person name="Levesque L."/>
            <person name="Li R."/>
            <person name="Lin C.F."/>
            <person name="Lin M.F."/>
            <person name="Lindblad-Toh K."/>
            <person name="Llopart A."/>
            <person name="Long M."/>
            <person name="Low L."/>
            <person name="Lozovsky E."/>
            <person name="Lu J."/>
            <person name="Luo M."/>
            <person name="Machado C.A."/>
            <person name="Makalowski W."/>
            <person name="Marzo M."/>
            <person name="Matsuda M."/>
            <person name="Matzkin L."/>
            <person name="McAllister B."/>
            <person name="McBride C.S."/>
            <person name="McKernan B."/>
            <person name="McKernan K."/>
            <person name="Mendez-Lago M."/>
            <person name="Minx P."/>
            <person name="Mollenhauer M.U."/>
            <person name="Montooth K."/>
            <person name="Mount S.M."/>
            <person name="Mu X."/>
            <person name="Myers E."/>
            <person name="Negre B."/>
            <person name="Newfeld S."/>
            <person name="Nielsen R."/>
            <person name="Noor M.A."/>
            <person name="O'Grady P."/>
            <person name="Pachter L."/>
            <person name="Papaceit M."/>
            <person name="Parisi M.J."/>
            <person name="Parisi M."/>
            <person name="Parts L."/>
            <person name="Pedersen J.S."/>
            <person name="Pesole G."/>
            <person name="Phillippy A.M."/>
            <person name="Ponting C.P."/>
            <person name="Pop M."/>
            <person name="Porcelli D."/>
            <person name="Powell J.R."/>
            <person name="Prohaska S."/>
            <person name="Pruitt K."/>
            <person name="Puig M."/>
            <person name="Quesneville H."/>
            <person name="Ram K.R."/>
            <person name="Rand D."/>
            <person name="Rasmussen M.D."/>
            <person name="Reed L.K."/>
            <person name="Reenan R."/>
            <person name="Reily A."/>
            <person name="Remington K.A."/>
            <person name="Rieger T.T."/>
            <person name="Ritchie M.G."/>
            <person name="Robin C."/>
            <person name="Rogers Y.H."/>
            <person name="Rohde C."/>
            <person name="Rozas J."/>
            <person name="Rubenfield M.J."/>
            <person name="Ruiz A."/>
            <person name="Russo S."/>
            <person name="Salzberg S.L."/>
            <person name="Sanchez-Gracia A."/>
            <person name="Saranga D.J."/>
            <person name="Sato H."/>
            <person name="Schaeffer S.W."/>
            <person name="Schatz M.C."/>
            <person name="Schlenke T."/>
            <person name="Schwartz R."/>
            <person name="Segarra C."/>
            <person name="Singh R.S."/>
            <person name="Sirot L."/>
            <person name="Sirota M."/>
            <person name="Sisneros N.B."/>
            <person name="Smith C.D."/>
            <person name="Smith T.F."/>
            <person name="Spieth J."/>
            <person name="Stage D.E."/>
            <person name="Stark A."/>
            <person name="Stephan W."/>
            <person name="Strausberg R.L."/>
            <person name="Strempel S."/>
            <person name="Sturgill D."/>
            <person name="Sutton G."/>
            <person name="Sutton G.G."/>
            <person name="Tao W."/>
            <person name="Teichmann S."/>
            <person name="Tobari Y.N."/>
            <person name="Tomimura Y."/>
            <person name="Tsolas J.M."/>
            <person name="Valente V.L."/>
            <person name="Venter E."/>
            <person name="Venter J.C."/>
            <person name="Vicario S."/>
            <person name="Vieira F.G."/>
            <person name="Vilella A.J."/>
            <person name="Villasante A."/>
            <person name="Walenz B."/>
            <person name="Wang J."/>
            <person name="Wasserman M."/>
            <person name="Watts T."/>
            <person name="Wilson D."/>
            <person name="Wilson R.K."/>
            <person name="Wing R.A."/>
            <person name="Wolfner M.F."/>
            <person name="Wong A."/>
            <person name="Wong G.K."/>
            <person name="Wu C.I."/>
            <person name="Wu G."/>
            <person name="Yamamoto D."/>
            <person name="Yang H.P."/>
            <person name="Yang S.P."/>
            <person name="Yorke J.A."/>
            <person name="Yoshida K."/>
            <person name="Zdobnov E."/>
            <person name="Zhang P."/>
            <person name="Zhang Y."/>
            <person name="Zimin A.V."/>
            <person name="Baldwin J."/>
            <person name="Abdouelleil A."/>
            <person name="Abdulkadir J."/>
            <person name="Abebe A."/>
            <person name="Abera B."/>
            <person name="Abreu J."/>
            <person name="Acer S.C."/>
            <person name="Aftuck L."/>
            <person name="Alexander A."/>
            <person name="An P."/>
            <person name="Anderson E."/>
            <person name="Anderson S."/>
            <person name="Arachi H."/>
            <person name="Azer M."/>
            <person name="Bachantsang P."/>
            <person name="Barry A."/>
            <person name="Bayul T."/>
            <person name="Berlin A."/>
            <person name="Bessette D."/>
            <person name="Bloom T."/>
            <person name="Blye J."/>
            <person name="Boguslavskiy L."/>
            <person name="Bonnet C."/>
            <person name="Boukhgalter B."/>
            <person name="Bourzgui I."/>
            <person name="Brown A."/>
            <person name="Cahill P."/>
            <person name="Channer S."/>
            <person name="Cheshatsang Y."/>
            <person name="Chuda L."/>
            <person name="Citroen M."/>
            <person name="Collymore A."/>
            <person name="Cooke P."/>
            <person name="Costello M."/>
            <person name="D'Aco K."/>
            <person name="Daza R."/>
            <person name="De Haan G."/>
            <person name="DeGray S."/>
            <person name="DeMaso C."/>
            <person name="Dhargay N."/>
            <person name="Dooley K."/>
            <person name="Dooley E."/>
            <person name="Doricent M."/>
            <person name="Dorje P."/>
            <person name="Dorjee K."/>
            <person name="Dupes A."/>
            <person name="Elong R."/>
            <person name="Falk J."/>
            <person name="Farina A."/>
            <person name="Faro S."/>
            <person name="Ferguson D."/>
            <person name="Fisher S."/>
            <person name="Foley C.D."/>
            <person name="Franke A."/>
            <person name="Friedrich D."/>
            <person name="Gadbois L."/>
            <person name="Gearin G."/>
            <person name="Gearin C.R."/>
            <person name="Giannoukos G."/>
            <person name="Goode T."/>
            <person name="Graham J."/>
            <person name="Grandbois E."/>
            <person name="Grewal S."/>
            <person name="Gyaltsen K."/>
            <person name="Hafez N."/>
            <person name="Hagos B."/>
            <person name="Hall J."/>
            <person name="Henson C."/>
            <person name="Hollinger A."/>
            <person name="Honan T."/>
            <person name="Huard M.D."/>
            <person name="Hughes L."/>
            <person name="Hurhula B."/>
            <person name="Husby M.E."/>
            <person name="Kamat A."/>
            <person name="Kanga B."/>
            <person name="Kashin S."/>
            <person name="Khazanovich D."/>
            <person name="Kisner P."/>
            <person name="Lance K."/>
            <person name="Lara M."/>
            <person name="Lee W."/>
            <person name="Lennon N."/>
            <person name="Letendre F."/>
            <person name="LeVine R."/>
            <person name="Lipovsky A."/>
            <person name="Liu X."/>
            <person name="Liu J."/>
            <person name="Liu S."/>
            <person name="Lokyitsang T."/>
            <person name="Lokyitsang Y."/>
            <person name="Lubonja R."/>
            <person name="Lui A."/>
            <person name="MacDonald P."/>
            <person name="Magnisalis V."/>
            <person name="Maru K."/>
            <person name="Matthews C."/>
            <person name="McCusker W."/>
            <person name="McDonough S."/>
            <person name="Mehta T."/>
            <person name="Meldrim J."/>
            <person name="Meneus L."/>
            <person name="Mihai O."/>
            <person name="Mihalev A."/>
            <person name="Mihova T."/>
            <person name="Mittelman R."/>
            <person name="Mlenga V."/>
            <person name="Montmayeur A."/>
            <person name="Mulrain L."/>
            <person name="Navidi A."/>
            <person name="Naylor J."/>
            <person name="Negash T."/>
            <person name="Nguyen T."/>
            <person name="Nguyen N."/>
            <person name="Nicol R."/>
            <person name="Norbu C."/>
            <person name="Norbu N."/>
            <person name="Novod N."/>
            <person name="O'Neill B."/>
            <person name="Osman S."/>
            <person name="Markiewicz E."/>
            <person name="Oyono O.L."/>
            <person name="Patti C."/>
            <person name="Phunkhang P."/>
            <person name="Pierre F."/>
            <person name="Priest M."/>
            <person name="Raghuraman S."/>
            <person name="Rege F."/>
            <person name="Reyes R."/>
            <person name="Rise C."/>
            <person name="Rogov P."/>
            <person name="Ross K."/>
            <person name="Ryan E."/>
            <person name="Settipalli S."/>
            <person name="Shea T."/>
            <person name="Sherpa N."/>
            <person name="Shi L."/>
            <person name="Shih D."/>
            <person name="Sparrow T."/>
            <person name="Spaulding J."/>
            <person name="Stalker J."/>
            <person name="Stange-Thomann N."/>
            <person name="Stavropoulos S."/>
            <person name="Stone C."/>
            <person name="Strader C."/>
            <person name="Tesfaye S."/>
            <person name="Thomson T."/>
            <person name="Thoulutsang Y."/>
            <person name="Thoulutsang D."/>
            <person name="Topham K."/>
            <person name="Topping I."/>
            <person name="Tsamla T."/>
            <person name="Vassiliev H."/>
            <person name="Vo A."/>
            <person name="Wangchuk T."/>
            <person name="Wangdi T."/>
            <person name="Weiand M."/>
            <person name="Wilkinson J."/>
            <person name="Wilson A."/>
            <person name="Yadav S."/>
            <person name="Young G."/>
            <person name="Yu Q."/>
            <person name="Zembek L."/>
            <person name="Zhong D."/>
            <person name="Zimmer A."/>
            <person name="Zwirko Z."/>
            <person name="Jaffe D.B."/>
            <person name="Alvarez P."/>
            <person name="Brockman W."/>
            <person name="Butler J."/>
            <person name="Chin C."/>
            <person name="Gnerre S."/>
            <person name="Grabherr M."/>
            <person name="Kleber M."/>
            <person name="Mauceli E."/>
            <person name="MacCallum I."/>
        </authorList>
    </citation>
    <scope>NUCLEOTIDE SEQUENCE [LARGE SCALE GENOMIC DNA]</scope>
    <source>
        <strain evidence="3">MSH-3 / Tucson 14011-0111.49</strain>
    </source>
</reference>
<organism evidence="3">
    <name type="scientific">Drosophila persimilis</name>
    <name type="common">Fruit fly</name>
    <dbReference type="NCBI Taxonomy" id="7234"/>
    <lineage>
        <taxon>Eukaryota</taxon>
        <taxon>Metazoa</taxon>
        <taxon>Ecdysozoa</taxon>
        <taxon>Arthropoda</taxon>
        <taxon>Hexapoda</taxon>
        <taxon>Insecta</taxon>
        <taxon>Pterygota</taxon>
        <taxon>Neoptera</taxon>
        <taxon>Endopterygota</taxon>
        <taxon>Diptera</taxon>
        <taxon>Brachycera</taxon>
        <taxon>Muscomorpha</taxon>
        <taxon>Ephydroidea</taxon>
        <taxon>Drosophilidae</taxon>
        <taxon>Drosophila</taxon>
        <taxon>Sophophora</taxon>
    </lineage>
</organism>